<accession>A0A5B7GS40</accession>
<evidence type="ECO:0000256" key="1">
    <source>
        <dbReference type="SAM" id="MobiDB-lite"/>
    </source>
</evidence>
<proteinExistence type="predicted"/>
<evidence type="ECO:0000313" key="2">
    <source>
        <dbReference type="EMBL" id="MPC60007.1"/>
    </source>
</evidence>
<organism evidence="2 3">
    <name type="scientific">Portunus trituberculatus</name>
    <name type="common">Swimming crab</name>
    <name type="synonym">Neptunus trituberculatus</name>
    <dbReference type="NCBI Taxonomy" id="210409"/>
    <lineage>
        <taxon>Eukaryota</taxon>
        <taxon>Metazoa</taxon>
        <taxon>Ecdysozoa</taxon>
        <taxon>Arthropoda</taxon>
        <taxon>Crustacea</taxon>
        <taxon>Multicrustacea</taxon>
        <taxon>Malacostraca</taxon>
        <taxon>Eumalacostraca</taxon>
        <taxon>Eucarida</taxon>
        <taxon>Decapoda</taxon>
        <taxon>Pleocyemata</taxon>
        <taxon>Brachyura</taxon>
        <taxon>Eubrachyura</taxon>
        <taxon>Portunoidea</taxon>
        <taxon>Portunidae</taxon>
        <taxon>Portuninae</taxon>
        <taxon>Portunus</taxon>
    </lineage>
</organism>
<evidence type="ECO:0000313" key="3">
    <source>
        <dbReference type="Proteomes" id="UP000324222"/>
    </source>
</evidence>
<gene>
    <name evidence="2" type="ORF">E2C01_054042</name>
</gene>
<dbReference type="AlphaFoldDB" id="A0A5B7GS40"/>
<sequence>MVTRKAWRGVDGPEHQPKSNLETTNLDRHRFCFGIVRFCPFHSRRSPLSHCGHFSLPAEKYNLKPRHLNAAEWPDQSGSCVKYPRPSAAAWQCGAFWIKLSLKS</sequence>
<comment type="caution">
    <text evidence="2">The sequence shown here is derived from an EMBL/GenBank/DDBJ whole genome shotgun (WGS) entry which is preliminary data.</text>
</comment>
<dbReference type="Proteomes" id="UP000324222">
    <property type="component" value="Unassembled WGS sequence"/>
</dbReference>
<protein>
    <submittedName>
        <fullName evidence="2">Uncharacterized protein</fullName>
    </submittedName>
</protein>
<name>A0A5B7GS40_PORTR</name>
<feature type="region of interest" description="Disordered" evidence="1">
    <location>
        <begin position="1"/>
        <end position="22"/>
    </location>
</feature>
<dbReference type="EMBL" id="VSRR010017079">
    <property type="protein sequence ID" value="MPC60007.1"/>
    <property type="molecule type" value="Genomic_DNA"/>
</dbReference>
<reference evidence="2 3" key="1">
    <citation type="submission" date="2019-05" db="EMBL/GenBank/DDBJ databases">
        <title>Another draft genome of Portunus trituberculatus and its Hox gene families provides insights of decapod evolution.</title>
        <authorList>
            <person name="Jeong J.-H."/>
            <person name="Song I."/>
            <person name="Kim S."/>
            <person name="Choi T."/>
            <person name="Kim D."/>
            <person name="Ryu S."/>
            <person name="Kim W."/>
        </authorList>
    </citation>
    <scope>NUCLEOTIDE SEQUENCE [LARGE SCALE GENOMIC DNA]</scope>
    <source>
        <tissue evidence="2">Muscle</tissue>
    </source>
</reference>
<keyword evidence="3" id="KW-1185">Reference proteome</keyword>